<dbReference type="SUPFAM" id="SSF51905">
    <property type="entry name" value="FAD/NAD(P)-binding domain"/>
    <property type="match status" value="1"/>
</dbReference>
<keyword evidence="5" id="KW-0411">Iron-sulfur</keyword>
<dbReference type="PANTHER" id="PTHR43498">
    <property type="entry name" value="FERREDOXIN:COB-COM HETERODISULFIDE REDUCTASE SUBUNIT A"/>
    <property type="match status" value="1"/>
</dbReference>
<keyword evidence="1" id="KW-0004">4Fe-4S</keyword>
<keyword evidence="3" id="KW-0560">Oxidoreductase</keyword>
<dbReference type="InterPro" id="IPR039650">
    <property type="entry name" value="HdrA-like"/>
</dbReference>
<keyword evidence="7" id="KW-1185">Reference proteome</keyword>
<proteinExistence type="predicted"/>
<dbReference type="Proteomes" id="UP000276603">
    <property type="component" value="Unassembled WGS sequence"/>
</dbReference>
<name>A0A3B0CAE5_9FLAO</name>
<keyword evidence="4" id="KW-0408">Iron</keyword>
<evidence type="ECO:0000313" key="7">
    <source>
        <dbReference type="Proteomes" id="UP000276603"/>
    </source>
</evidence>
<dbReference type="InterPro" id="IPR036188">
    <property type="entry name" value="FAD/NAD-bd_sf"/>
</dbReference>
<dbReference type="RefSeq" id="WP_120710662.1">
    <property type="nucleotide sequence ID" value="NZ_RBCJ01000001.1"/>
</dbReference>
<evidence type="ECO:0000256" key="3">
    <source>
        <dbReference type="ARBA" id="ARBA00023002"/>
    </source>
</evidence>
<gene>
    <name evidence="6" type="ORF">D7Z94_06435</name>
</gene>
<dbReference type="GO" id="GO:0046872">
    <property type="term" value="F:metal ion binding"/>
    <property type="evidence" value="ECO:0007669"/>
    <property type="project" value="UniProtKB-KW"/>
</dbReference>
<sequence>METNRRRFIKTGLLAATALPVHGALGEDKSIPFSINKGFMEPSRSLPIAKQTEVIVCGGGPAGIAAAIASARQGAKTTLIEMYGCLGGIWTTGLLSYIIDYENKPGIMKELVNNLEKSDAQHFAKVYDAELMKWTLDKMCLDAGVEVRLHTKVTAAYKNAKNSLEYITTESFSGREAWKAKVFIDTTGNGELAAQAGCYFDIGHPESGKTQPMSLMALLTGVKEDELNNGGLMKKIGYPTASEKNFLYSEIERAGLNASYTKPTLFGVRDGLVAMMANHQYGVSILDAKQVSKATIEARAEVNNIVNGLRSLGGVWSNVRLVSTASQIGVREGRRIHGRYMITKEDLIKGAQFDDGVCSVDFGVDVHSLEKKDGGGYGGHGIKSKPYEIPLGALIAKDVDGLMMAGRCISGDFFAHASYRVTGNAVAMGEAAGQVAGQAALENKRPQEIKYRKV</sequence>
<reference evidence="6 7" key="1">
    <citation type="submission" date="2018-10" db="EMBL/GenBank/DDBJ databases">
        <title>Ulvibacterium marinum gen. nov., sp. nov., a novel marine bacterium of the family Flavobacteriaceae, isolated from a culture of the green alga Ulva prolifera.</title>
        <authorList>
            <person name="Zhang Z."/>
        </authorList>
    </citation>
    <scope>NUCLEOTIDE SEQUENCE [LARGE SCALE GENOMIC DNA]</scope>
    <source>
        <strain evidence="6 7">CCMM003</strain>
    </source>
</reference>
<evidence type="ECO:0000313" key="6">
    <source>
        <dbReference type="EMBL" id="RKN83455.1"/>
    </source>
</evidence>
<evidence type="ECO:0000256" key="5">
    <source>
        <dbReference type="ARBA" id="ARBA00023014"/>
    </source>
</evidence>
<evidence type="ECO:0000256" key="4">
    <source>
        <dbReference type="ARBA" id="ARBA00023004"/>
    </source>
</evidence>
<dbReference type="PRINTS" id="PR00368">
    <property type="entry name" value="FADPNR"/>
</dbReference>
<dbReference type="GO" id="GO:0051539">
    <property type="term" value="F:4 iron, 4 sulfur cluster binding"/>
    <property type="evidence" value="ECO:0007669"/>
    <property type="project" value="UniProtKB-KW"/>
</dbReference>
<keyword evidence="2" id="KW-0479">Metal-binding</keyword>
<evidence type="ECO:0000256" key="2">
    <source>
        <dbReference type="ARBA" id="ARBA00022723"/>
    </source>
</evidence>
<dbReference type="Gene3D" id="3.50.50.60">
    <property type="entry name" value="FAD/NAD(P)-binding domain"/>
    <property type="match status" value="1"/>
</dbReference>
<comment type="caution">
    <text evidence="6">The sequence shown here is derived from an EMBL/GenBank/DDBJ whole genome shotgun (WGS) entry which is preliminary data.</text>
</comment>
<dbReference type="Pfam" id="PF12831">
    <property type="entry name" value="FAD_oxidored"/>
    <property type="match status" value="1"/>
</dbReference>
<accession>A0A3B0CAE5</accession>
<protein>
    <submittedName>
        <fullName evidence="6">FAD-dependent oxidoreductase</fullName>
    </submittedName>
</protein>
<organism evidence="6 7">
    <name type="scientific">Ulvibacterium marinum</name>
    <dbReference type="NCBI Taxonomy" id="2419782"/>
    <lineage>
        <taxon>Bacteria</taxon>
        <taxon>Pseudomonadati</taxon>
        <taxon>Bacteroidota</taxon>
        <taxon>Flavobacteriia</taxon>
        <taxon>Flavobacteriales</taxon>
        <taxon>Flavobacteriaceae</taxon>
        <taxon>Ulvibacterium</taxon>
    </lineage>
</organism>
<dbReference type="PRINTS" id="PR00469">
    <property type="entry name" value="PNDRDTASEII"/>
</dbReference>
<dbReference type="AlphaFoldDB" id="A0A3B0CAE5"/>
<dbReference type="PANTHER" id="PTHR43498:SF1">
    <property type="entry name" value="COB--COM HETERODISULFIDE REDUCTASE IRON-SULFUR SUBUNIT A"/>
    <property type="match status" value="1"/>
</dbReference>
<dbReference type="GO" id="GO:0016491">
    <property type="term" value="F:oxidoreductase activity"/>
    <property type="evidence" value="ECO:0007669"/>
    <property type="project" value="UniProtKB-KW"/>
</dbReference>
<dbReference type="EMBL" id="RBCJ01000001">
    <property type="protein sequence ID" value="RKN83455.1"/>
    <property type="molecule type" value="Genomic_DNA"/>
</dbReference>
<evidence type="ECO:0000256" key="1">
    <source>
        <dbReference type="ARBA" id="ARBA00022485"/>
    </source>
</evidence>
<dbReference type="OrthoDB" id="9777740at2"/>